<accession>A0A2I0TC84</accession>
<evidence type="ECO:0000313" key="2">
    <source>
        <dbReference type="EMBL" id="PKU31414.1"/>
    </source>
</evidence>
<dbReference type="GO" id="GO:0000422">
    <property type="term" value="P:autophagy of mitochondrion"/>
    <property type="evidence" value="ECO:0007669"/>
    <property type="project" value="TreeGrafter"/>
</dbReference>
<reference evidence="3" key="2">
    <citation type="submission" date="2017-12" db="EMBL/GenBank/DDBJ databases">
        <title>Genome sequence of the Bar-tailed Godwit (Limosa lapponica baueri).</title>
        <authorList>
            <person name="Lima N.C.B."/>
            <person name="Parody-Merino A.M."/>
            <person name="Battley P.F."/>
            <person name="Fidler A.E."/>
            <person name="Prosdocimi F."/>
        </authorList>
    </citation>
    <scope>NUCLEOTIDE SEQUENCE [LARGE SCALE GENOMIC DNA]</scope>
</reference>
<dbReference type="GO" id="GO:0019901">
    <property type="term" value="F:protein kinase binding"/>
    <property type="evidence" value="ECO:0007669"/>
    <property type="project" value="TreeGrafter"/>
</dbReference>
<evidence type="ECO:0000313" key="3">
    <source>
        <dbReference type="Proteomes" id="UP000233556"/>
    </source>
</evidence>
<dbReference type="Proteomes" id="UP000233556">
    <property type="component" value="Unassembled WGS sequence"/>
</dbReference>
<dbReference type="GO" id="GO:0034045">
    <property type="term" value="C:phagophore assembly site membrane"/>
    <property type="evidence" value="ECO:0007669"/>
    <property type="project" value="TreeGrafter"/>
</dbReference>
<feature type="region of interest" description="Disordered" evidence="1">
    <location>
        <begin position="219"/>
        <end position="238"/>
    </location>
</feature>
<dbReference type="GO" id="GO:0061723">
    <property type="term" value="P:glycophagy"/>
    <property type="evidence" value="ECO:0007669"/>
    <property type="project" value="TreeGrafter"/>
</dbReference>
<dbReference type="OrthoDB" id="447953at2759"/>
<dbReference type="PANTHER" id="PTHR13222:SF1">
    <property type="entry name" value="RB1-INDUCIBLE COILED-COIL PROTEIN 1"/>
    <property type="match status" value="1"/>
</dbReference>
<evidence type="ECO:0000256" key="1">
    <source>
        <dbReference type="SAM" id="MobiDB-lite"/>
    </source>
</evidence>
<keyword evidence="3" id="KW-1185">Reference proteome</keyword>
<proteinExistence type="predicted"/>
<dbReference type="AlphaFoldDB" id="A0A2I0TC84"/>
<dbReference type="GO" id="GO:0034517">
    <property type="term" value="P:ribophagy"/>
    <property type="evidence" value="ECO:0007669"/>
    <property type="project" value="TreeGrafter"/>
</dbReference>
<organism evidence="2 3">
    <name type="scientific">Limosa lapponica baueri</name>
    <dbReference type="NCBI Taxonomy" id="1758121"/>
    <lineage>
        <taxon>Eukaryota</taxon>
        <taxon>Metazoa</taxon>
        <taxon>Chordata</taxon>
        <taxon>Craniata</taxon>
        <taxon>Vertebrata</taxon>
        <taxon>Euteleostomi</taxon>
        <taxon>Archelosauria</taxon>
        <taxon>Archosauria</taxon>
        <taxon>Dinosauria</taxon>
        <taxon>Saurischia</taxon>
        <taxon>Theropoda</taxon>
        <taxon>Coelurosauria</taxon>
        <taxon>Aves</taxon>
        <taxon>Neognathae</taxon>
        <taxon>Neoaves</taxon>
        <taxon>Charadriiformes</taxon>
        <taxon>Scolopacidae</taxon>
        <taxon>Limosa</taxon>
    </lineage>
</organism>
<dbReference type="EMBL" id="KZ512834">
    <property type="protein sequence ID" value="PKU31414.1"/>
    <property type="molecule type" value="Genomic_DNA"/>
</dbReference>
<dbReference type="GO" id="GO:0061709">
    <property type="term" value="P:reticulophagy"/>
    <property type="evidence" value="ECO:0007669"/>
    <property type="project" value="TreeGrafter"/>
</dbReference>
<reference evidence="3" key="1">
    <citation type="submission" date="2017-11" db="EMBL/GenBank/DDBJ databases">
        <authorList>
            <person name="Lima N.C."/>
            <person name="Parody-Merino A.M."/>
            <person name="Battley P.F."/>
            <person name="Fidler A.E."/>
            <person name="Prosdocimi F."/>
        </authorList>
    </citation>
    <scope>NUCLEOTIDE SEQUENCE [LARGE SCALE GENOMIC DNA]</scope>
</reference>
<sequence length="351" mass="39709">MDTNPIFLFNKEMILCERPPAIPKTTFSAENEMELKVEESLMMPAVFHTVASRTQLAVKKNIGNLDFLLVDVFHISCDTVAVIIKLSVLVSLSLRNEDEKRWVVENGKNPAFPENFCSLEEMYEVAKKLCSFCEGLVHDEHLQHQGWAAIMANLEDCTYSYQKLLFKFENVYSSYLQSIDDIKLKLTHLGSAVSIMAKIPLLECLTRHSYRECLGRLDSSTEQGGAESEETEDGKMISSDISKVNSKSMLASFCKSVEHSALEGTDPENVKGDKESGQMATVQDNETSVELKDDQPSFNVSLLDWINVQDRPNDVESLVRKCFDSMSRKQNWQVGEALWLDYSGHYQNNCN</sequence>
<dbReference type="GO" id="GO:0034727">
    <property type="term" value="P:piecemeal microautophagy of the nucleus"/>
    <property type="evidence" value="ECO:0007669"/>
    <property type="project" value="TreeGrafter"/>
</dbReference>
<gene>
    <name evidence="2" type="ORF">llap_18282</name>
</gene>
<dbReference type="PANTHER" id="PTHR13222">
    <property type="entry name" value="RB1-INDUCIBLE COILED-COIL"/>
    <property type="match status" value="1"/>
</dbReference>
<name>A0A2I0TC84_LIMLA</name>
<dbReference type="GO" id="GO:0060090">
    <property type="term" value="F:molecular adaptor activity"/>
    <property type="evidence" value="ECO:0007669"/>
    <property type="project" value="TreeGrafter"/>
</dbReference>
<protein>
    <submittedName>
        <fullName evidence="2">Uncharacterized protein</fullName>
    </submittedName>
</protein>
<dbReference type="InterPro" id="IPR040040">
    <property type="entry name" value="ATG11"/>
</dbReference>
<dbReference type="GO" id="GO:0000045">
    <property type="term" value="P:autophagosome assembly"/>
    <property type="evidence" value="ECO:0007669"/>
    <property type="project" value="InterPro"/>
</dbReference>
<dbReference type="GO" id="GO:1990316">
    <property type="term" value="C:Atg1/ULK1 kinase complex"/>
    <property type="evidence" value="ECO:0007669"/>
    <property type="project" value="TreeGrafter"/>
</dbReference>